<proteinExistence type="predicted"/>
<evidence type="ECO:0000313" key="2">
    <source>
        <dbReference type="Proteomes" id="UP000240883"/>
    </source>
</evidence>
<organism evidence="1 2">
    <name type="scientific">Corynespora cassiicola Philippines</name>
    <dbReference type="NCBI Taxonomy" id="1448308"/>
    <lineage>
        <taxon>Eukaryota</taxon>
        <taxon>Fungi</taxon>
        <taxon>Dikarya</taxon>
        <taxon>Ascomycota</taxon>
        <taxon>Pezizomycotina</taxon>
        <taxon>Dothideomycetes</taxon>
        <taxon>Pleosporomycetidae</taxon>
        <taxon>Pleosporales</taxon>
        <taxon>Corynesporascaceae</taxon>
        <taxon>Corynespora</taxon>
    </lineage>
</organism>
<protein>
    <submittedName>
        <fullName evidence="1">Uncharacterized protein</fullName>
    </submittedName>
</protein>
<dbReference type="AlphaFoldDB" id="A0A2T2NJD6"/>
<gene>
    <name evidence="1" type="ORF">BS50DRAFT_61504</name>
</gene>
<evidence type="ECO:0000313" key="1">
    <source>
        <dbReference type="EMBL" id="PSN65555.1"/>
    </source>
</evidence>
<name>A0A2T2NJD6_CORCC</name>
<sequence length="217" mass="23417">MDGGDPFVVDGWAWGVVHVGCNVVVISRAFREAESGWYLPLCLGDSGALVEGLFEGPMRARALCGHLKHSPRGCPALLLQSYLPEPRRTHRRHLFTTALTVQWVDCVMAAALPRTAVGVSEASQPRETALCTRPCEVVLPSSKIAQPNLGEGSIEFHSPTARASRVLRHGFTPSIHPSLLGPAPPHLYPSSHSLTFCLAVVHPTPYLACSSHQGCCR</sequence>
<dbReference type="Proteomes" id="UP000240883">
    <property type="component" value="Unassembled WGS sequence"/>
</dbReference>
<dbReference type="EMBL" id="KZ678137">
    <property type="protein sequence ID" value="PSN65555.1"/>
    <property type="molecule type" value="Genomic_DNA"/>
</dbReference>
<reference evidence="1 2" key="1">
    <citation type="journal article" date="2018" name="Front. Microbiol.">
        <title>Genome-Wide Analysis of Corynespora cassiicola Leaf Fall Disease Putative Effectors.</title>
        <authorList>
            <person name="Lopez D."/>
            <person name="Ribeiro S."/>
            <person name="Label P."/>
            <person name="Fumanal B."/>
            <person name="Venisse J.S."/>
            <person name="Kohler A."/>
            <person name="de Oliveira R.R."/>
            <person name="Labutti K."/>
            <person name="Lipzen A."/>
            <person name="Lail K."/>
            <person name="Bauer D."/>
            <person name="Ohm R.A."/>
            <person name="Barry K.W."/>
            <person name="Spatafora J."/>
            <person name="Grigoriev I.V."/>
            <person name="Martin F.M."/>
            <person name="Pujade-Renaud V."/>
        </authorList>
    </citation>
    <scope>NUCLEOTIDE SEQUENCE [LARGE SCALE GENOMIC DNA]</scope>
    <source>
        <strain evidence="1 2">Philippines</strain>
    </source>
</reference>
<accession>A0A2T2NJD6</accession>
<keyword evidence="2" id="KW-1185">Reference proteome</keyword>